<organism evidence="1 2">
    <name type="scientific">Bombardia bombarda</name>
    <dbReference type="NCBI Taxonomy" id="252184"/>
    <lineage>
        <taxon>Eukaryota</taxon>
        <taxon>Fungi</taxon>
        <taxon>Dikarya</taxon>
        <taxon>Ascomycota</taxon>
        <taxon>Pezizomycotina</taxon>
        <taxon>Sordariomycetes</taxon>
        <taxon>Sordariomycetidae</taxon>
        <taxon>Sordariales</taxon>
        <taxon>Lasiosphaeriaceae</taxon>
        <taxon>Bombardia</taxon>
    </lineage>
</organism>
<evidence type="ECO:0000313" key="1">
    <source>
        <dbReference type="EMBL" id="KAK0618444.1"/>
    </source>
</evidence>
<gene>
    <name evidence="1" type="ORF">B0T17DRAFT_537946</name>
</gene>
<evidence type="ECO:0000313" key="2">
    <source>
        <dbReference type="Proteomes" id="UP001174934"/>
    </source>
</evidence>
<dbReference type="EMBL" id="JAULSR010000005">
    <property type="protein sequence ID" value="KAK0618444.1"/>
    <property type="molecule type" value="Genomic_DNA"/>
</dbReference>
<sequence>MRRGDVRGRGREGMATLRGVTLLQFRVYQILGGSCTRCAVTVTHLPTFVWLASHSVDISLISR</sequence>
<dbReference type="AlphaFoldDB" id="A0AA39WN31"/>
<name>A0AA39WN31_9PEZI</name>
<proteinExistence type="predicted"/>
<keyword evidence="2" id="KW-1185">Reference proteome</keyword>
<accession>A0AA39WN31</accession>
<dbReference type="Proteomes" id="UP001174934">
    <property type="component" value="Unassembled WGS sequence"/>
</dbReference>
<protein>
    <submittedName>
        <fullName evidence="1">Uncharacterized protein</fullName>
    </submittedName>
</protein>
<reference evidence="1" key="1">
    <citation type="submission" date="2023-06" db="EMBL/GenBank/DDBJ databases">
        <title>Genome-scale phylogeny and comparative genomics of the fungal order Sordariales.</title>
        <authorList>
            <consortium name="Lawrence Berkeley National Laboratory"/>
            <person name="Hensen N."/>
            <person name="Bonometti L."/>
            <person name="Westerberg I."/>
            <person name="Brannstrom I.O."/>
            <person name="Guillou S."/>
            <person name="Cros-Aarteil S."/>
            <person name="Calhoun S."/>
            <person name="Haridas S."/>
            <person name="Kuo A."/>
            <person name="Mondo S."/>
            <person name="Pangilinan J."/>
            <person name="Riley R."/>
            <person name="LaButti K."/>
            <person name="Andreopoulos B."/>
            <person name="Lipzen A."/>
            <person name="Chen C."/>
            <person name="Yanf M."/>
            <person name="Daum C."/>
            <person name="Ng V."/>
            <person name="Clum A."/>
            <person name="Steindorff A."/>
            <person name="Ohm R."/>
            <person name="Martin F."/>
            <person name="Silar P."/>
            <person name="Natvig D."/>
            <person name="Lalanne C."/>
            <person name="Gautier V."/>
            <person name="Ament-velasquez S.L."/>
            <person name="Kruys A."/>
            <person name="Hutchinson M.I."/>
            <person name="Powell A.J."/>
            <person name="Barry K."/>
            <person name="Miller A.N."/>
            <person name="Grigoriev I.V."/>
            <person name="Debuchy R."/>
            <person name="Gladieux P."/>
            <person name="Thoren M.H."/>
            <person name="Johannesson H."/>
        </authorList>
    </citation>
    <scope>NUCLEOTIDE SEQUENCE</scope>
    <source>
        <strain evidence="1">SMH3391-2</strain>
    </source>
</reference>
<comment type="caution">
    <text evidence="1">The sequence shown here is derived from an EMBL/GenBank/DDBJ whole genome shotgun (WGS) entry which is preliminary data.</text>
</comment>